<dbReference type="PANTHER" id="PTHR44846:SF17">
    <property type="entry name" value="GNTR-FAMILY TRANSCRIPTIONAL REGULATOR"/>
    <property type="match status" value="1"/>
</dbReference>
<dbReference type="AlphaFoldDB" id="A0A223HWQ5"/>
<dbReference type="GO" id="GO:0045892">
    <property type="term" value="P:negative regulation of DNA-templated transcription"/>
    <property type="evidence" value="ECO:0007669"/>
    <property type="project" value="TreeGrafter"/>
</dbReference>
<dbReference type="GO" id="GO:0003700">
    <property type="term" value="F:DNA-binding transcription factor activity"/>
    <property type="evidence" value="ECO:0007669"/>
    <property type="project" value="InterPro"/>
</dbReference>
<name>A0A223HWQ5_THETR</name>
<dbReference type="Gene3D" id="3.40.1410.10">
    <property type="entry name" value="Chorismate lyase-like"/>
    <property type="match status" value="1"/>
</dbReference>
<dbReference type="Gene3D" id="1.10.10.10">
    <property type="entry name" value="Winged helix-like DNA-binding domain superfamily/Winged helix DNA-binding domain"/>
    <property type="match status" value="1"/>
</dbReference>
<dbReference type="InterPro" id="IPR036390">
    <property type="entry name" value="WH_DNA-bd_sf"/>
</dbReference>
<dbReference type="InterPro" id="IPR036388">
    <property type="entry name" value="WH-like_DNA-bd_sf"/>
</dbReference>
<evidence type="ECO:0000259" key="4">
    <source>
        <dbReference type="PROSITE" id="PS50949"/>
    </source>
</evidence>
<dbReference type="Pfam" id="PF07702">
    <property type="entry name" value="UTRA"/>
    <property type="match status" value="1"/>
</dbReference>
<evidence type="ECO:0000256" key="2">
    <source>
        <dbReference type="ARBA" id="ARBA00023125"/>
    </source>
</evidence>
<dbReference type="Proteomes" id="UP000214975">
    <property type="component" value="Chromosome"/>
</dbReference>
<evidence type="ECO:0000313" key="5">
    <source>
        <dbReference type="EMBL" id="AST56906.1"/>
    </source>
</evidence>
<keyword evidence="3" id="KW-0804">Transcription</keyword>
<dbReference type="InterPro" id="IPR050679">
    <property type="entry name" value="Bact_HTH_transcr_reg"/>
</dbReference>
<dbReference type="RefSeq" id="WP_094396923.1">
    <property type="nucleotide sequence ID" value="NZ_CP016893.1"/>
</dbReference>
<dbReference type="SUPFAM" id="SSF64288">
    <property type="entry name" value="Chorismate lyase-like"/>
    <property type="match status" value="1"/>
</dbReference>
<feature type="domain" description="HTH gntR-type" evidence="4">
    <location>
        <begin position="7"/>
        <end position="75"/>
    </location>
</feature>
<dbReference type="PRINTS" id="PR00035">
    <property type="entry name" value="HTHGNTR"/>
</dbReference>
<dbReference type="PROSITE" id="PS50949">
    <property type="entry name" value="HTH_GNTR"/>
    <property type="match status" value="1"/>
</dbReference>
<dbReference type="InterPro" id="IPR000524">
    <property type="entry name" value="Tscrpt_reg_HTH_GntR"/>
</dbReference>
<dbReference type="SMART" id="SM00866">
    <property type="entry name" value="UTRA"/>
    <property type="match status" value="1"/>
</dbReference>
<organism evidence="5 6">
    <name type="scientific">Thermoanaerobacterium thermosaccharolyticum</name>
    <name type="common">Clostridium thermosaccharolyticum</name>
    <dbReference type="NCBI Taxonomy" id="1517"/>
    <lineage>
        <taxon>Bacteria</taxon>
        <taxon>Bacillati</taxon>
        <taxon>Bacillota</taxon>
        <taxon>Clostridia</taxon>
        <taxon>Thermoanaerobacterales</taxon>
        <taxon>Thermoanaerobacteraceae</taxon>
        <taxon>Thermoanaerobacterium</taxon>
    </lineage>
</organism>
<dbReference type="InterPro" id="IPR028978">
    <property type="entry name" value="Chorismate_lyase_/UTRA_dom_sf"/>
</dbReference>
<keyword evidence="2" id="KW-0238">DNA-binding</keyword>
<evidence type="ECO:0000256" key="3">
    <source>
        <dbReference type="ARBA" id="ARBA00023163"/>
    </source>
</evidence>
<reference evidence="5 6" key="1">
    <citation type="submission" date="2016-08" db="EMBL/GenBank/DDBJ databases">
        <title>A novel genetic cassette of butanologenic Thermoanaerobacterium thermosaccharolyticum that directly convert cellulose to butanol.</title>
        <authorList>
            <person name="Li T."/>
            <person name="He J."/>
        </authorList>
    </citation>
    <scope>NUCLEOTIDE SEQUENCE [LARGE SCALE GENOMIC DNA]</scope>
    <source>
        <strain evidence="5 6">TG57</strain>
    </source>
</reference>
<dbReference type="InterPro" id="IPR011663">
    <property type="entry name" value="UTRA"/>
</dbReference>
<protein>
    <submittedName>
        <fullName evidence="5">GntR family transcriptional regulator</fullName>
    </submittedName>
</protein>
<dbReference type="PANTHER" id="PTHR44846">
    <property type="entry name" value="MANNOSYL-D-GLYCERATE TRANSPORT/METABOLISM SYSTEM REPRESSOR MNGR-RELATED"/>
    <property type="match status" value="1"/>
</dbReference>
<dbReference type="SMART" id="SM00345">
    <property type="entry name" value="HTH_GNTR"/>
    <property type="match status" value="1"/>
</dbReference>
<gene>
    <name evidence="5" type="ORF">Thert_00751</name>
</gene>
<proteinExistence type="predicted"/>
<dbReference type="Pfam" id="PF00392">
    <property type="entry name" value="GntR"/>
    <property type="match status" value="1"/>
</dbReference>
<dbReference type="GO" id="GO:0003677">
    <property type="term" value="F:DNA binding"/>
    <property type="evidence" value="ECO:0007669"/>
    <property type="project" value="UniProtKB-KW"/>
</dbReference>
<dbReference type="EMBL" id="CP016893">
    <property type="protein sequence ID" value="AST56906.1"/>
    <property type="molecule type" value="Genomic_DNA"/>
</dbReference>
<accession>A0A223HWQ5</accession>
<keyword evidence="1" id="KW-0805">Transcription regulation</keyword>
<dbReference type="CDD" id="cd07377">
    <property type="entry name" value="WHTH_GntR"/>
    <property type="match status" value="1"/>
</dbReference>
<evidence type="ECO:0000256" key="1">
    <source>
        <dbReference type="ARBA" id="ARBA00023015"/>
    </source>
</evidence>
<evidence type="ECO:0000313" key="6">
    <source>
        <dbReference type="Proteomes" id="UP000214975"/>
    </source>
</evidence>
<sequence length="240" mass="27661">MLVPDKKPLYELALNKMEELIKTGVWKEGMKLPSEASLSKEFGISRATLREAMRIMEDEGLIAKQQGVGTFVRRKPIIRSGLEELFSVTALIKRQGMKPGTKDFTFYKLPALENEAEKLKLNPGDEIYKVERVRTADDIPVVYCVDRLPRKIVGDKFSGFEESMFAFLENEYNIKITYAVSSIKVVKHDFTIEKKLNIGKNGSVLLLEQIHYDENNMPILFSSNYFNADKFDFYIIRKRD</sequence>
<dbReference type="SUPFAM" id="SSF46785">
    <property type="entry name" value="Winged helix' DNA-binding domain"/>
    <property type="match status" value="1"/>
</dbReference>